<organism evidence="3 4">
    <name type="scientific">Zavarzinia compransoris</name>
    <dbReference type="NCBI Taxonomy" id="1264899"/>
    <lineage>
        <taxon>Bacteria</taxon>
        <taxon>Pseudomonadati</taxon>
        <taxon>Pseudomonadota</taxon>
        <taxon>Alphaproteobacteria</taxon>
        <taxon>Rhodospirillales</taxon>
        <taxon>Zavarziniaceae</taxon>
        <taxon>Zavarzinia</taxon>
    </lineage>
</organism>
<evidence type="ECO:0000313" key="4">
    <source>
        <dbReference type="Proteomes" id="UP000246077"/>
    </source>
</evidence>
<feature type="chain" id="PRO_5016426364" evidence="2">
    <location>
        <begin position="26"/>
        <end position="1048"/>
    </location>
</feature>
<dbReference type="AlphaFoldDB" id="A0A317EBC3"/>
<sequence length="1048" mass="101322">MAPLRSLLSTTALLTGLAASAGALAQEAFPVSGDQFGYGSRAVAEANFQASLFGGSDSNGGIYGGAPSFTMPLGDSLGVQVDGIGGVVGDEHGFAGGAVQFFYRNPEVMTLGIMAGGYAVEGMGQFAVSAIAEYYIDAVTLEATLGFQDGDVMESTVYGRAGIAVYATQNLRLGAGITYSDEAKLGGDLQMEALLEGVPGLAVFATGSYDDDGAAGYGGLRFYFNVGDSLAATDRTKRRNSPSLMALHRNFVRPNAFLSDPTGFGLRQISRAAAAASGGTPFANVDDQTAPPVPPVTPPTSSTGLIDVVNNAVNQIGNQTAIQPLTDLINGLTGANGGALSAITNPLNQLTQIDGGPLGPLTQLVQGLAGANDSALTPLIDTLNGIIGGLTAGANPDAIAGGLANIPGVGGLTGLFGGGALPGGTDYGLINLVNNTLGQLGDNSAVQPLTDLLNALTDPVNGGLAPVTGALNDLTALQGGPLAPLTELVGALAGTNNAALNPLVDTLNGILGGLASGADPSAVASGLSNLPGVGGLTSLFGGLTLPGGSGGSGTGLINLVNNTLGQLGDNSAVQPLTDLLNALTDPVNGGLAPLTGALNDLTALQGGPLAPLTELVGALAGTNNAALNPLVDTLNGILGGLASGADPSAVASGLSNLPGVGGLTSLFGGLTLPGGSGGSGTGLINLVNNTLGQLGDNSAVQPLTDLLNALTDPVNGGLAPLTGALNDLTALQGGPLAPLTELVGSLAGTNNAALNPLVDTLNGILGGLASGADPSAVASGLSNLPGVGGLTSLFGGLTLPGGSGGSGTGLINLVNNTLGQLGDNSAVQPLTDLLNALTNPTDGALSPVTSALNDLTALQGGALAPLTELVGSLAGTNNAALNPLVDTLNGILGGLAAGASPSAITAGLSSLPGADSLTGLLGGALSGGSSTAGLIDTVNGVLTNLGDNAAIEPLTDLLTTLTSTAPDGVLAGLLTPLNQLTAIDGGALAPVTQLVDGLVGADNGALAPLVETLNTLLGGLTAGLDTGTIASQTAGAPTTGLLAGLFGL</sequence>
<dbReference type="Proteomes" id="UP000246077">
    <property type="component" value="Unassembled WGS sequence"/>
</dbReference>
<keyword evidence="4" id="KW-1185">Reference proteome</keyword>
<gene>
    <name evidence="3" type="ORF">DKG75_02790</name>
</gene>
<accession>A0A317EBC3</accession>
<protein>
    <submittedName>
        <fullName evidence="3">Uncharacterized protein</fullName>
    </submittedName>
</protein>
<reference evidence="4" key="1">
    <citation type="submission" date="2018-05" db="EMBL/GenBank/DDBJ databases">
        <title>Zavarzinia sp. HR-AS.</title>
        <authorList>
            <person name="Lee Y."/>
            <person name="Jeon C.O."/>
        </authorList>
    </citation>
    <scope>NUCLEOTIDE SEQUENCE [LARGE SCALE GENOMIC DNA]</scope>
    <source>
        <strain evidence="4">DSM 1231</strain>
    </source>
</reference>
<keyword evidence="2" id="KW-0732">Signal</keyword>
<dbReference type="EMBL" id="QGLF01000001">
    <property type="protein sequence ID" value="PWR23516.1"/>
    <property type="molecule type" value="Genomic_DNA"/>
</dbReference>
<proteinExistence type="predicted"/>
<dbReference type="RefSeq" id="WP_109919549.1">
    <property type="nucleotide sequence ID" value="NZ_QGLF01000001.1"/>
</dbReference>
<feature type="signal peptide" evidence="2">
    <location>
        <begin position="1"/>
        <end position="25"/>
    </location>
</feature>
<name>A0A317EBC3_9PROT</name>
<evidence type="ECO:0000313" key="3">
    <source>
        <dbReference type="EMBL" id="PWR23516.1"/>
    </source>
</evidence>
<evidence type="ECO:0000256" key="2">
    <source>
        <dbReference type="SAM" id="SignalP"/>
    </source>
</evidence>
<comment type="caution">
    <text evidence="3">The sequence shown here is derived from an EMBL/GenBank/DDBJ whole genome shotgun (WGS) entry which is preliminary data.</text>
</comment>
<feature type="region of interest" description="Disordered" evidence="1">
    <location>
        <begin position="280"/>
        <end position="301"/>
    </location>
</feature>
<evidence type="ECO:0000256" key="1">
    <source>
        <dbReference type="SAM" id="MobiDB-lite"/>
    </source>
</evidence>